<accession>A0A2U3R9Q6</accession>
<gene>
    <name evidence="1" type="ORF">UT76HP_01647</name>
</gene>
<keyword evidence="1" id="KW-0255">Endonuclease</keyword>
<sequence length="39" mass="4729">MNKDLYLWKLQLTTIKLRILVKGKSSPDNSKLREYLHKR</sequence>
<dbReference type="EMBL" id="LS398552">
    <property type="protein sequence ID" value="SPR09945.1"/>
    <property type="molecule type" value="Genomic_DNA"/>
</dbReference>
<dbReference type="Proteomes" id="UP000244943">
    <property type="component" value="Chromosome I"/>
</dbReference>
<keyword evidence="1" id="KW-0378">Hydrolase</keyword>
<dbReference type="GO" id="GO:0004519">
    <property type="term" value="F:endonuclease activity"/>
    <property type="evidence" value="ECO:0007669"/>
    <property type="project" value="UniProtKB-KW"/>
</dbReference>
<dbReference type="AlphaFoldDB" id="A0A2U3R9Q6"/>
<evidence type="ECO:0000313" key="1">
    <source>
        <dbReference type="EMBL" id="SPR09945.1"/>
    </source>
</evidence>
<keyword evidence="1" id="KW-0540">Nuclease</keyword>
<reference evidence="2" key="1">
    <citation type="submission" date="2018-03" db="EMBL/GenBank/DDBJ databases">
        <authorList>
            <person name="Batty M. E."/>
            <person name="Batty M E."/>
        </authorList>
    </citation>
    <scope>NUCLEOTIDE SEQUENCE [LARGE SCALE GENOMIC DNA]</scope>
</reference>
<proteinExistence type="predicted"/>
<evidence type="ECO:0000313" key="2">
    <source>
        <dbReference type="Proteomes" id="UP000244943"/>
    </source>
</evidence>
<organism evidence="1 2">
    <name type="scientific">Orientia tsutsugamushi</name>
    <name type="common">Rickettsia tsutsugamushi</name>
    <dbReference type="NCBI Taxonomy" id="784"/>
    <lineage>
        <taxon>Bacteria</taxon>
        <taxon>Pseudomonadati</taxon>
        <taxon>Pseudomonadota</taxon>
        <taxon>Alphaproteobacteria</taxon>
        <taxon>Rickettsiales</taxon>
        <taxon>Rickettsiaceae</taxon>
        <taxon>Rickettsieae</taxon>
        <taxon>Orientia</taxon>
    </lineage>
</organism>
<name>A0A2U3R9Q6_ORITS</name>
<protein>
    <submittedName>
        <fullName evidence="1">HNH endonuclease</fullName>
    </submittedName>
</protein>